<protein>
    <recommendedName>
        <fullName evidence="5">G8 domain-containing protein</fullName>
    </recommendedName>
</protein>
<evidence type="ECO:0000256" key="1">
    <source>
        <dbReference type="ARBA" id="ARBA00022729"/>
    </source>
</evidence>
<dbReference type="HOGENOM" id="CLU_394262_0_0_0"/>
<sequence precursor="true">MHCCFPARSGCFASAIAMLLMLLTHAPLQGAEPSVLKSVQSGSWSAAATWDLARVPQQGDIVLVHSGHEVLYDVVSKEVIRSIHVSGTLRFSVECNTRLEVGLLRVEAGDQILEQGFDCSPTAASAQHDHGKKETSGAKRAALLIGTPEMPIPTKFRALIRLHAIEGTDAKSWPAIVCCGGRMEIHGAPMKRTWTKLTRTADAGATRLFLTDTVGEWQAGDQLLITGTARQEPSAGVKSEHVTDQPASEVRHLAALIESNPDAGMTGRARLTIELDKPLEKTHRGGEYSAEVANLTRNVVIESADPAGARGHTMYHHGSSGSISYAEFRHLGKQGVLGRYPIHFHLVSDSMRGSSVIGASIWDSHNRWITVHGTQYLVVRDCVGFQSIGHGFFFEDGTEVYNFFDRNLAVQALNGAPLPEQVLPFDLNDGAGFWWANSLNAFTRNVATECDQHGFRFEAEKTAKFSPVLEVLQADGTTKEVDIRTLPFLQFDDNEVHCHRRFGLNLGGIRGLTYGQFSEEKSAEDFAKSIGGTTEGIGPSAAEPFRIRNFKAWDTHWAFHTFAPSVSVDGLDVFDCNYGIWRSVMDLHQYDNIAFRQIHSHSIFFPMGGHGPTIHMAEKGPSFPNFQRKDTRPPVTVVTSCTQGSDGMLVVRGVATDDSAVAQVKVGDKLATSLRGEFAEWEVVLPAAQLPEIVAIATDEAGNLEPRGHRVSLEGDPAPSIRPASHPAGHHGE</sequence>
<proteinExistence type="predicted"/>
<keyword evidence="1 4" id="KW-0732">Signal</keyword>
<keyword evidence="2" id="KW-0325">Glycoprotein</keyword>
<feature type="chain" id="PRO_5003034504" description="G8 domain-containing protein" evidence="4">
    <location>
        <begin position="31"/>
        <end position="733"/>
    </location>
</feature>
<evidence type="ECO:0000256" key="2">
    <source>
        <dbReference type="ARBA" id="ARBA00023180"/>
    </source>
</evidence>
<evidence type="ECO:0000256" key="3">
    <source>
        <dbReference type="SAM" id="MobiDB-lite"/>
    </source>
</evidence>
<dbReference type="eggNOG" id="COG4990">
    <property type="taxonomic scope" value="Bacteria"/>
</dbReference>
<dbReference type="AlphaFoldDB" id="D2R2H6"/>
<dbReference type="OrthoDB" id="227223at2"/>
<dbReference type="PANTHER" id="PTHR46769:SF2">
    <property type="entry name" value="FIBROCYSTIN-L ISOFORM 2 PRECURSOR-RELATED"/>
    <property type="match status" value="1"/>
</dbReference>
<organism evidence="6 7">
    <name type="scientific">Pirellula staleyi (strain ATCC 27377 / DSM 6068 / ICPB 4128)</name>
    <name type="common">Pirella staleyi</name>
    <dbReference type="NCBI Taxonomy" id="530564"/>
    <lineage>
        <taxon>Bacteria</taxon>
        <taxon>Pseudomonadati</taxon>
        <taxon>Planctomycetota</taxon>
        <taxon>Planctomycetia</taxon>
        <taxon>Pirellulales</taxon>
        <taxon>Pirellulaceae</taxon>
        <taxon>Pirellula</taxon>
    </lineage>
</organism>
<reference evidence="6 7" key="1">
    <citation type="journal article" date="2009" name="Stand. Genomic Sci.">
        <title>Complete genome sequence of Pirellula staleyi type strain (ATCC 27377).</title>
        <authorList>
            <person name="Clum A."/>
            <person name="Tindall B.J."/>
            <person name="Sikorski J."/>
            <person name="Ivanova N."/>
            <person name="Mavrommatis K."/>
            <person name="Lucas S."/>
            <person name="Glavina del Rio T."/>
            <person name="Nolan M."/>
            <person name="Chen F."/>
            <person name="Tice H."/>
            <person name="Pitluck S."/>
            <person name="Cheng J.F."/>
            <person name="Chertkov O."/>
            <person name="Brettin T."/>
            <person name="Han C."/>
            <person name="Detter J.C."/>
            <person name="Kuske C."/>
            <person name="Bruce D."/>
            <person name="Goodwin L."/>
            <person name="Ovchinikova G."/>
            <person name="Pati A."/>
            <person name="Mikhailova N."/>
            <person name="Chen A."/>
            <person name="Palaniappan K."/>
            <person name="Land M."/>
            <person name="Hauser L."/>
            <person name="Chang Y.J."/>
            <person name="Jeffries C.D."/>
            <person name="Chain P."/>
            <person name="Rohde M."/>
            <person name="Goker M."/>
            <person name="Bristow J."/>
            <person name="Eisen J.A."/>
            <person name="Markowitz V."/>
            <person name="Hugenholtz P."/>
            <person name="Kyrpides N.C."/>
            <person name="Klenk H.P."/>
            <person name="Lapidus A."/>
        </authorList>
    </citation>
    <scope>NUCLEOTIDE SEQUENCE [LARGE SCALE GENOMIC DNA]</scope>
    <source>
        <strain evidence="7">ATCC 27377 / DSM 6068 / ICPB 4128</strain>
    </source>
</reference>
<dbReference type="EMBL" id="CP001848">
    <property type="protein sequence ID" value="ADB15085.1"/>
    <property type="molecule type" value="Genomic_DNA"/>
</dbReference>
<evidence type="ECO:0000313" key="6">
    <source>
        <dbReference type="EMBL" id="ADB15085.1"/>
    </source>
</evidence>
<accession>D2R2H6</accession>
<dbReference type="InterPro" id="IPR055401">
    <property type="entry name" value="CEMIP_beta-hel_dom"/>
</dbReference>
<dbReference type="InterPro" id="IPR019316">
    <property type="entry name" value="G8_domain"/>
</dbReference>
<dbReference type="Pfam" id="PF10162">
    <property type="entry name" value="G8"/>
    <property type="match status" value="1"/>
</dbReference>
<dbReference type="Proteomes" id="UP000001887">
    <property type="component" value="Chromosome"/>
</dbReference>
<evidence type="ECO:0000313" key="7">
    <source>
        <dbReference type="Proteomes" id="UP000001887"/>
    </source>
</evidence>
<feature type="region of interest" description="Disordered" evidence="3">
    <location>
        <begin position="701"/>
        <end position="733"/>
    </location>
</feature>
<dbReference type="InterPro" id="IPR052387">
    <property type="entry name" value="Fibrocystin"/>
</dbReference>
<dbReference type="KEGG" id="psl:Psta_0395"/>
<keyword evidence="7" id="KW-1185">Reference proteome</keyword>
<evidence type="ECO:0000259" key="5">
    <source>
        <dbReference type="PROSITE" id="PS51484"/>
    </source>
</evidence>
<dbReference type="PROSITE" id="PS51484">
    <property type="entry name" value="G8"/>
    <property type="match status" value="1"/>
</dbReference>
<name>D2R2H6_PIRSD</name>
<gene>
    <name evidence="6" type="ordered locus">Psta_0395</name>
</gene>
<feature type="signal peptide" evidence="4">
    <location>
        <begin position="1"/>
        <end position="30"/>
    </location>
</feature>
<evidence type="ECO:0000256" key="4">
    <source>
        <dbReference type="SAM" id="SignalP"/>
    </source>
</evidence>
<dbReference type="PANTHER" id="PTHR46769">
    <property type="entry name" value="POLYCYSTIC KIDNEY AND HEPATIC DISEASE 1 (AUTOSOMAL RECESSIVE)-LIKE 1"/>
    <property type="match status" value="1"/>
</dbReference>
<dbReference type="SMART" id="SM01225">
    <property type="entry name" value="G8"/>
    <property type="match status" value="1"/>
</dbReference>
<feature type="domain" description="G8" evidence="5">
    <location>
        <begin position="48"/>
        <end position="199"/>
    </location>
</feature>
<dbReference type="Pfam" id="PF24606">
    <property type="entry name" value="CEMIP_beta-hel"/>
    <property type="match status" value="1"/>
</dbReference>
<dbReference type="STRING" id="530564.Psta_0395"/>